<dbReference type="InterPro" id="IPR000600">
    <property type="entry name" value="ROK"/>
</dbReference>
<dbReference type="Pfam" id="PF00480">
    <property type="entry name" value="ROK"/>
    <property type="match status" value="1"/>
</dbReference>
<proteinExistence type="inferred from homology"/>
<accession>A0A7K1SYG6</accession>
<sequence>MQNSSDLKKILSIDIGGSHIKATVLDAEGNTLKAYEKVQTPSPASPENLIEAVKTLTKDFPEYDHISAGFPGYVKNGTVFTAPNLGTDLWKNTNLQELLKKNLGKDAIVVNDADMQGMGVINGKGFEMVITLGTGFGTALFNDGKLLPHLELAHLPIKKTTTYDEYLGDKALHEIGNGRWNKRVKKVLDIFSTVFNYDFLYIGGGNSTKIDFKLDDNIKIVSNREGIKGGPRLWQQDENVLHK</sequence>
<gene>
    <name evidence="2" type="ORF">GO621_12265</name>
</gene>
<comment type="caution">
    <text evidence="2">The sequence shown here is derived from an EMBL/GenBank/DDBJ whole genome shotgun (WGS) entry which is preliminary data.</text>
</comment>
<dbReference type="SUPFAM" id="SSF53067">
    <property type="entry name" value="Actin-like ATPase domain"/>
    <property type="match status" value="1"/>
</dbReference>
<organism evidence="2 3">
    <name type="scientific">Mucilaginibacter arboris</name>
    <dbReference type="NCBI Taxonomy" id="2682090"/>
    <lineage>
        <taxon>Bacteria</taxon>
        <taxon>Pseudomonadati</taxon>
        <taxon>Bacteroidota</taxon>
        <taxon>Sphingobacteriia</taxon>
        <taxon>Sphingobacteriales</taxon>
        <taxon>Sphingobacteriaceae</taxon>
        <taxon>Mucilaginibacter</taxon>
    </lineage>
</organism>
<evidence type="ECO:0000313" key="2">
    <source>
        <dbReference type="EMBL" id="MVN22308.1"/>
    </source>
</evidence>
<dbReference type="InterPro" id="IPR043129">
    <property type="entry name" value="ATPase_NBD"/>
</dbReference>
<protein>
    <submittedName>
        <fullName evidence="2">ROK family protein</fullName>
    </submittedName>
</protein>
<dbReference type="EMBL" id="WPIK01000010">
    <property type="protein sequence ID" value="MVN22308.1"/>
    <property type="molecule type" value="Genomic_DNA"/>
</dbReference>
<name>A0A7K1SYG6_9SPHI</name>
<keyword evidence="3" id="KW-1185">Reference proteome</keyword>
<dbReference type="AlphaFoldDB" id="A0A7K1SYG6"/>
<dbReference type="PANTHER" id="PTHR18964">
    <property type="entry name" value="ROK (REPRESSOR, ORF, KINASE) FAMILY"/>
    <property type="match status" value="1"/>
</dbReference>
<dbReference type="Proteomes" id="UP000462014">
    <property type="component" value="Unassembled WGS sequence"/>
</dbReference>
<dbReference type="RefSeq" id="WP_157567431.1">
    <property type="nucleotide sequence ID" value="NZ_WPIK01000010.1"/>
</dbReference>
<evidence type="ECO:0000313" key="3">
    <source>
        <dbReference type="Proteomes" id="UP000462014"/>
    </source>
</evidence>
<reference evidence="2 3" key="1">
    <citation type="submission" date="2019-12" db="EMBL/GenBank/DDBJ databases">
        <title>Mucilaginibacter sp. HMF7410 genome sequencing and assembly.</title>
        <authorList>
            <person name="Kang H."/>
            <person name="Cha I."/>
            <person name="Kim H."/>
            <person name="Joh K."/>
        </authorList>
    </citation>
    <scope>NUCLEOTIDE SEQUENCE [LARGE SCALE GENOMIC DNA]</scope>
    <source>
        <strain evidence="2 3">HMF7410</strain>
    </source>
</reference>
<evidence type="ECO:0000256" key="1">
    <source>
        <dbReference type="ARBA" id="ARBA00006479"/>
    </source>
</evidence>
<dbReference type="Gene3D" id="3.30.420.40">
    <property type="match status" value="2"/>
</dbReference>
<comment type="similarity">
    <text evidence="1">Belongs to the ROK (NagC/XylR) family.</text>
</comment>
<dbReference type="PANTHER" id="PTHR18964:SF149">
    <property type="entry name" value="BIFUNCTIONAL UDP-N-ACETYLGLUCOSAMINE 2-EPIMERASE_N-ACETYLMANNOSAMINE KINASE"/>
    <property type="match status" value="1"/>
</dbReference>